<feature type="transmembrane region" description="Helical" evidence="1">
    <location>
        <begin position="37"/>
        <end position="59"/>
    </location>
</feature>
<proteinExistence type="predicted"/>
<gene>
    <name evidence="3" type="ORF">NEF87_001629</name>
</gene>
<feature type="transmembrane region" description="Helical" evidence="1">
    <location>
        <begin position="94"/>
        <end position="114"/>
    </location>
</feature>
<dbReference type="Pfam" id="PF13239">
    <property type="entry name" value="2TM"/>
    <property type="match status" value="2"/>
</dbReference>
<evidence type="ECO:0000256" key="1">
    <source>
        <dbReference type="SAM" id="Phobius"/>
    </source>
</evidence>
<evidence type="ECO:0000313" key="3">
    <source>
        <dbReference type="EMBL" id="UYP45344.1"/>
    </source>
</evidence>
<sequence length="261" mass="30074">MTENNYYSKRTQGSSNFVSSFVNALPYHEQQGLKIHWVVYLLVNAFLFLVNIFTGYYYPWHLFPLASWGIGISIHTAVLYVLQRYHSISDRGFYIHFSVFLTLSGFFLFLYIVTGFGYPWFMWPISVLGVAIGEHFVAYKRISNLEKGLPVHPLHAVWYSAVVCIFLLFVDLVTGGYFLWFWIPSIPIMGLTYLIVNGVQKNTYHIRPMIRPVPNYSEPSYVTPTIVKTTDNSQESIFCPACGVKNRSNHLFCESCGQQLK</sequence>
<accession>A0ABY6HSA3</accession>
<feature type="domain" description="2TM" evidence="2">
    <location>
        <begin position="91"/>
        <end position="137"/>
    </location>
</feature>
<feature type="transmembrane region" description="Helical" evidence="1">
    <location>
        <begin position="65"/>
        <end position="82"/>
    </location>
</feature>
<keyword evidence="1" id="KW-0472">Membrane</keyword>
<keyword evidence="4" id="KW-1185">Reference proteome</keyword>
<dbReference type="InterPro" id="IPR025698">
    <property type="entry name" value="2TM_dom"/>
</dbReference>
<feature type="transmembrane region" description="Helical" evidence="1">
    <location>
        <begin position="179"/>
        <end position="199"/>
    </location>
</feature>
<reference evidence="3" key="1">
    <citation type="submission" date="2022-09" db="EMBL/GenBank/DDBJ databases">
        <title>Actin cytoskeleton and complex cell architecture in an #Asgard archaeon.</title>
        <authorList>
            <person name="Ponce Toledo R.I."/>
            <person name="Schleper C."/>
            <person name="Rodrigues Oliveira T."/>
            <person name="Wollweber F."/>
            <person name="Xu J."/>
            <person name="Rittmann S."/>
            <person name="Klingl A."/>
            <person name="Pilhofer M."/>
        </authorList>
    </citation>
    <scope>NUCLEOTIDE SEQUENCE</scope>
    <source>
        <strain evidence="3">B-35</strain>
    </source>
</reference>
<feature type="domain" description="2TM" evidence="2">
    <location>
        <begin position="28"/>
        <end position="85"/>
    </location>
</feature>
<dbReference type="EMBL" id="CP104013">
    <property type="protein sequence ID" value="UYP45344.1"/>
    <property type="molecule type" value="Genomic_DNA"/>
</dbReference>
<dbReference type="Proteomes" id="UP001208689">
    <property type="component" value="Chromosome"/>
</dbReference>
<keyword evidence="1" id="KW-0812">Transmembrane</keyword>
<feature type="transmembrane region" description="Helical" evidence="1">
    <location>
        <begin position="151"/>
        <end position="173"/>
    </location>
</feature>
<evidence type="ECO:0000259" key="2">
    <source>
        <dbReference type="Pfam" id="PF13239"/>
    </source>
</evidence>
<name>A0ABY6HSA3_9ARCH</name>
<organism evidence="3 4">
    <name type="scientific">Candidatus Lokiarchaeum ossiferum</name>
    <dbReference type="NCBI Taxonomy" id="2951803"/>
    <lineage>
        <taxon>Archaea</taxon>
        <taxon>Promethearchaeati</taxon>
        <taxon>Promethearchaeota</taxon>
        <taxon>Promethearchaeia</taxon>
        <taxon>Promethearchaeales</taxon>
        <taxon>Promethearchaeaceae</taxon>
        <taxon>Candidatus Lokiarchaeum</taxon>
    </lineage>
</organism>
<protein>
    <recommendedName>
        <fullName evidence="2">2TM domain-containing protein</fullName>
    </recommendedName>
</protein>
<feature type="transmembrane region" description="Helical" evidence="1">
    <location>
        <begin position="120"/>
        <end position="139"/>
    </location>
</feature>
<evidence type="ECO:0000313" key="4">
    <source>
        <dbReference type="Proteomes" id="UP001208689"/>
    </source>
</evidence>
<keyword evidence="1" id="KW-1133">Transmembrane helix</keyword>